<keyword evidence="4" id="KW-0732">Signal</keyword>
<comment type="caution">
    <text evidence="7">The sequence shown here is derived from an EMBL/GenBank/DDBJ whole genome shotgun (WGS) entry which is preliminary data.</text>
</comment>
<organism evidence="7 8">
    <name type="scientific">Reyranella soli</name>
    <dbReference type="NCBI Taxonomy" id="1230389"/>
    <lineage>
        <taxon>Bacteria</taxon>
        <taxon>Pseudomonadati</taxon>
        <taxon>Pseudomonadota</taxon>
        <taxon>Alphaproteobacteria</taxon>
        <taxon>Hyphomicrobiales</taxon>
        <taxon>Reyranellaceae</taxon>
        <taxon>Reyranella</taxon>
    </lineage>
</organism>
<dbReference type="InterPro" id="IPR014756">
    <property type="entry name" value="Ig_E-set"/>
</dbReference>
<dbReference type="SUPFAM" id="SSF74650">
    <property type="entry name" value="Galactose mutarotase-like"/>
    <property type="match status" value="1"/>
</dbReference>
<dbReference type="InterPro" id="IPR011013">
    <property type="entry name" value="Gal_mutarotase_sf_dom"/>
</dbReference>
<gene>
    <name evidence="7" type="primary">opgG</name>
    <name evidence="7" type="ORF">RSO01_04150</name>
</gene>
<evidence type="ECO:0000256" key="4">
    <source>
        <dbReference type="ARBA" id="ARBA00022729"/>
    </source>
</evidence>
<dbReference type="Pfam" id="PF04349">
    <property type="entry name" value="MdoG"/>
    <property type="match status" value="1"/>
</dbReference>
<feature type="domain" description="Glucan biosynthesis periplasmic MdoG C-terminal" evidence="6">
    <location>
        <begin position="2"/>
        <end position="460"/>
    </location>
</feature>
<dbReference type="UniPathway" id="UPA00637"/>
<dbReference type="AlphaFoldDB" id="A0A512N2P4"/>
<evidence type="ECO:0000256" key="5">
    <source>
        <dbReference type="ARBA" id="ARBA00022764"/>
    </source>
</evidence>
<dbReference type="InterPro" id="IPR014718">
    <property type="entry name" value="GH-type_carb-bd"/>
</dbReference>
<comment type="similarity">
    <text evidence="3">Belongs to the OpgD/OpgG family.</text>
</comment>
<dbReference type="GO" id="GO:0051274">
    <property type="term" value="P:beta-glucan biosynthetic process"/>
    <property type="evidence" value="ECO:0007669"/>
    <property type="project" value="TreeGrafter"/>
</dbReference>
<dbReference type="PANTHER" id="PTHR30504">
    <property type="entry name" value="GLUCANS BIOSYNTHESIS PROTEIN"/>
    <property type="match status" value="1"/>
</dbReference>
<evidence type="ECO:0000256" key="1">
    <source>
        <dbReference type="ARBA" id="ARBA00004418"/>
    </source>
</evidence>
<dbReference type="InterPro" id="IPR007444">
    <property type="entry name" value="Glucan_biosyn_MdoG_C"/>
</dbReference>
<dbReference type="GO" id="GO:0003824">
    <property type="term" value="F:catalytic activity"/>
    <property type="evidence" value="ECO:0007669"/>
    <property type="project" value="InterPro"/>
</dbReference>
<dbReference type="InterPro" id="IPR014438">
    <property type="entry name" value="Glucan_biosyn_MdoG/MdoD"/>
</dbReference>
<dbReference type="EMBL" id="BKAJ01000004">
    <property type="protein sequence ID" value="GEP53249.1"/>
    <property type="molecule type" value="Genomic_DNA"/>
</dbReference>
<accession>A0A512N2P4</accession>
<reference evidence="7 8" key="1">
    <citation type="submission" date="2019-07" db="EMBL/GenBank/DDBJ databases">
        <title>Whole genome shotgun sequence of Reyranella soli NBRC 108950.</title>
        <authorList>
            <person name="Hosoyama A."/>
            <person name="Uohara A."/>
            <person name="Ohji S."/>
            <person name="Ichikawa N."/>
        </authorList>
    </citation>
    <scope>NUCLEOTIDE SEQUENCE [LARGE SCALE GENOMIC DNA]</scope>
    <source>
        <strain evidence="7 8">NBRC 108950</strain>
    </source>
</reference>
<dbReference type="Gene3D" id="2.70.98.10">
    <property type="match status" value="1"/>
</dbReference>
<sequence length="465" mass="51819">MAAKLAAEPYKQSPSIEGDMRRLTYDQYRALRAKPDTALWRNDKSLFRAEFFPAGFIYEHPVQIFVVENGVARPLPVSPDDLDFSDTGLKQPPQKIELAGFRLLHPLNQPNKFDEVASFLGASYFRTIGRGQLYGTSARGLAIDTGIGGKPEEFPLFRAFWLVKPADGATDMTVWALLDSPGAAGAFSFTIRPGSRTTIDTTSIIYLRNDVQVLGIAPLTSMFFSGKATPARDDYRPEIHDSDGLYLSTGKGERIWRPLDNPGALAVSSFQDNNPRGFGLMQRERDFERYQDTSAGLHTRPSLWVEPVGDWGDGEVRLVEIPTQAETNDNIVAFWVSRWPAKKGERKEYAYRLHALLDEAALSPAGRTVATRVGAVPGQPKQRRMVVEFAGGELASLAPEQPVTSDVGLTNAKLNRTYVEALPWKRGWRLFIDFEPDGKKPVDLRAVLQLRGQTLTETWTSVFRP</sequence>
<proteinExistence type="inferred from homology"/>
<dbReference type="InterPro" id="IPR013783">
    <property type="entry name" value="Ig-like_fold"/>
</dbReference>
<evidence type="ECO:0000313" key="7">
    <source>
        <dbReference type="EMBL" id="GEP53249.1"/>
    </source>
</evidence>
<dbReference type="Proteomes" id="UP000321058">
    <property type="component" value="Unassembled WGS sequence"/>
</dbReference>
<evidence type="ECO:0000256" key="3">
    <source>
        <dbReference type="ARBA" id="ARBA00009284"/>
    </source>
</evidence>
<keyword evidence="8" id="KW-1185">Reference proteome</keyword>
<dbReference type="SUPFAM" id="SSF81296">
    <property type="entry name" value="E set domains"/>
    <property type="match status" value="1"/>
</dbReference>
<evidence type="ECO:0000259" key="6">
    <source>
        <dbReference type="Pfam" id="PF04349"/>
    </source>
</evidence>
<dbReference type="Gene3D" id="2.60.40.10">
    <property type="entry name" value="Immunoglobulins"/>
    <property type="match status" value="1"/>
</dbReference>
<comment type="subcellular location">
    <subcellularLocation>
        <location evidence="1">Periplasm</location>
    </subcellularLocation>
</comment>
<dbReference type="PANTHER" id="PTHR30504:SF3">
    <property type="entry name" value="GLUCANS BIOSYNTHESIS PROTEIN D"/>
    <property type="match status" value="1"/>
</dbReference>
<dbReference type="PIRSF" id="PIRSF006281">
    <property type="entry name" value="MdoG"/>
    <property type="match status" value="1"/>
</dbReference>
<dbReference type="GO" id="GO:0030246">
    <property type="term" value="F:carbohydrate binding"/>
    <property type="evidence" value="ECO:0007669"/>
    <property type="project" value="InterPro"/>
</dbReference>
<name>A0A512N2P4_9HYPH</name>
<comment type="pathway">
    <text evidence="2">Glycan metabolism; osmoregulated periplasmic glucan (OPG) biosynthesis.</text>
</comment>
<keyword evidence="5" id="KW-0574">Periplasm</keyword>
<protein>
    <submittedName>
        <fullName evidence="7">Glucans biosynthesis protein G</fullName>
    </submittedName>
</protein>
<dbReference type="GO" id="GO:0030288">
    <property type="term" value="C:outer membrane-bounded periplasmic space"/>
    <property type="evidence" value="ECO:0007669"/>
    <property type="project" value="TreeGrafter"/>
</dbReference>
<evidence type="ECO:0000313" key="8">
    <source>
        <dbReference type="Proteomes" id="UP000321058"/>
    </source>
</evidence>
<evidence type="ECO:0000256" key="2">
    <source>
        <dbReference type="ARBA" id="ARBA00005001"/>
    </source>
</evidence>